<feature type="region of interest" description="Disordered" evidence="1">
    <location>
        <begin position="1"/>
        <end position="22"/>
    </location>
</feature>
<dbReference type="Proteomes" id="UP000827814">
    <property type="component" value="Segment"/>
</dbReference>
<gene>
    <name evidence="2" type="ORF">HATV-2_gp79</name>
</gene>
<organism evidence="2 3">
    <name type="scientific">Haloarcula tailed virus 2</name>
    <dbReference type="NCBI Taxonomy" id="2877989"/>
    <lineage>
        <taxon>Viruses</taxon>
        <taxon>Duplodnaviria</taxon>
        <taxon>Heunggongvirae</taxon>
        <taxon>Uroviricota</taxon>
        <taxon>Caudoviricetes</taxon>
        <taxon>Thumleimavirales</taxon>
        <taxon>Soleiviridae</taxon>
        <taxon>Eilatmyovirus</taxon>
        <taxon>Eilatmyovirus salis</taxon>
        <taxon>Eilatmyovirus HATV2</taxon>
    </lineage>
</organism>
<accession>A0AAE9BY55</accession>
<evidence type="ECO:0000313" key="2">
    <source>
        <dbReference type="EMBL" id="UBF23230.1"/>
    </source>
</evidence>
<sequence>MSTQESEVEAAQDENEEQAWINQKPTTEISGVFKDIIYSGELSERAAQNGTSFGILFEDVEVENGELFRNQNKEDGAFVVVDEETGKRATDYRVVDLDDDKLNTAEVNGETFVTDRAGQTFEAGSIDSSDEDVIVWYNGMAGQVIARALDMNGRPFAEYKEDGYLVKGLLQVAEGWRDGNKGAMVKSGLGPRVARAPIPRDDHVDTRISIEIGRWNGGNMYEATVTDAEGDEIEMQYNGDADDVLDAHEYGMHLHHGDGWQDEPANAQKPARQFTGITADAVESEDGEGFSPVQQNFISSVTDAVIETGLRNADDAFVNGVAGLMDQHGVTGDTAALTEEINNNVLAHYGELEDEQ</sequence>
<keyword evidence="3" id="KW-1185">Reference proteome</keyword>
<protein>
    <submittedName>
        <fullName evidence="2">Uncharacterized protein</fullName>
    </submittedName>
</protein>
<evidence type="ECO:0000256" key="1">
    <source>
        <dbReference type="SAM" id="MobiDB-lite"/>
    </source>
</evidence>
<dbReference type="EMBL" id="MZ334525">
    <property type="protein sequence ID" value="UBF23230.1"/>
    <property type="molecule type" value="Genomic_DNA"/>
</dbReference>
<name>A0AAE9BY55_9CAUD</name>
<reference evidence="2" key="1">
    <citation type="submission" date="2021-05" db="EMBL/GenBank/DDBJ databases">
        <title>Diversity, taxonomy and evolution of archaeal viruses of the class Caudoviricetes.</title>
        <authorList>
            <person name="Liu Y."/>
            <person name="Demina T.A."/>
            <person name="Roux S."/>
            <person name="Aiewsakun P."/>
            <person name="Kazlauskas D."/>
            <person name="Simmonds P."/>
            <person name="Prangishvili D."/>
            <person name="Oksanen H.M."/>
            <person name="Krupovic M."/>
        </authorList>
    </citation>
    <scope>NUCLEOTIDE SEQUENCE</scope>
    <source>
        <strain evidence="2">HATV-2/44</strain>
    </source>
</reference>
<evidence type="ECO:0000313" key="3">
    <source>
        <dbReference type="Proteomes" id="UP000827814"/>
    </source>
</evidence>
<feature type="compositionally biased region" description="Acidic residues" evidence="1">
    <location>
        <begin position="1"/>
        <end position="17"/>
    </location>
</feature>
<proteinExistence type="predicted"/>